<comment type="caution">
    <text evidence="2">The sequence shown here is derived from an EMBL/GenBank/DDBJ whole genome shotgun (WGS) entry which is preliminary data.</text>
</comment>
<evidence type="ECO:0000313" key="3">
    <source>
        <dbReference type="Proteomes" id="UP000176634"/>
    </source>
</evidence>
<keyword evidence="1" id="KW-0812">Transmembrane</keyword>
<dbReference type="Gene3D" id="3.40.50.1110">
    <property type="entry name" value="SGNH hydrolase"/>
    <property type="match status" value="1"/>
</dbReference>
<protein>
    <recommendedName>
        <fullName evidence="4">SGNH hydrolase-type esterase domain-containing protein</fullName>
    </recommendedName>
</protein>
<dbReference type="SUPFAM" id="SSF52266">
    <property type="entry name" value="SGNH hydrolase"/>
    <property type="match status" value="1"/>
</dbReference>
<keyword evidence="1" id="KW-1133">Transmembrane helix</keyword>
<keyword evidence="1" id="KW-0472">Membrane</keyword>
<dbReference type="Proteomes" id="UP000176634">
    <property type="component" value="Unassembled WGS sequence"/>
</dbReference>
<dbReference type="AlphaFoldDB" id="A0A1F6P9M2"/>
<gene>
    <name evidence="2" type="ORF">A2563_04355</name>
</gene>
<dbReference type="EMBL" id="MFRA01000005">
    <property type="protein sequence ID" value="OGH92869.1"/>
    <property type="molecule type" value="Genomic_DNA"/>
</dbReference>
<reference evidence="2 3" key="1">
    <citation type="journal article" date="2016" name="Nat. Commun.">
        <title>Thousands of microbial genomes shed light on interconnected biogeochemical processes in an aquifer system.</title>
        <authorList>
            <person name="Anantharaman K."/>
            <person name="Brown C.T."/>
            <person name="Hug L.A."/>
            <person name="Sharon I."/>
            <person name="Castelle C.J."/>
            <person name="Probst A.J."/>
            <person name="Thomas B.C."/>
            <person name="Singh A."/>
            <person name="Wilkins M.J."/>
            <person name="Karaoz U."/>
            <person name="Brodie E.L."/>
            <person name="Williams K.H."/>
            <person name="Hubbard S.S."/>
            <person name="Banfield J.F."/>
        </authorList>
    </citation>
    <scope>NUCLEOTIDE SEQUENCE [LARGE SCALE GENOMIC DNA]</scope>
</reference>
<feature type="transmembrane region" description="Helical" evidence="1">
    <location>
        <begin position="7"/>
        <end position="29"/>
    </location>
</feature>
<proteinExistence type="predicted"/>
<name>A0A1F6P9M2_9BACT</name>
<dbReference type="STRING" id="1798705.A2563_04355"/>
<dbReference type="CDD" id="cd00229">
    <property type="entry name" value="SGNH_hydrolase"/>
    <property type="match status" value="1"/>
</dbReference>
<dbReference type="InterPro" id="IPR036514">
    <property type="entry name" value="SGNH_hydro_sf"/>
</dbReference>
<evidence type="ECO:0008006" key="4">
    <source>
        <dbReference type="Google" id="ProtNLM"/>
    </source>
</evidence>
<evidence type="ECO:0000313" key="2">
    <source>
        <dbReference type="EMBL" id="OGH92869.1"/>
    </source>
</evidence>
<sequence>MSEGKKNIITLAVAVVFSLLVIEGMLRLFETQTYVALWQVNKDNMVVLKPNLDKNIFDNEDLKYHHVKINSLGFLGEDVNQEKPIDTLRIAVMGDSYVAATGVDFDKTFPYLLTKKVQDLLATATSSAYKKVEVLNFGMGGTGTVDEMKYYEKYAQKYNPDVVVLSFYLQNDTVDNSLNYEHRDAMLSSKEQWSTFPQYGSTQVKSFVSIKDKVYRKSAIVRFVDRVVRSSPKLSGLAVKLGLHRPPVKGESGLDIPFDDYYYIEPLDSQRAEYLKFSSDLLNNFKKQLDTDGVKFAIMFIPEGKTINDDLINAFKNTYPKLKDFNFNPKGMENKLISAVDPSVKVLNLRETMTKQVSENKEMYKNGTGHFAEGGHEVASDALANFIFDSFFK</sequence>
<evidence type="ECO:0000256" key="1">
    <source>
        <dbReference type="SAM" id="Phobius"/>
    </source>
</evidence>
<organism evidence="2 3">
    <name type="scientific">Candidatus Magasanikbacteria bacterium RIFOXYD1_FULL_40_23</name>
    <dbReference type="NCBI Taxonomy" id="1798705"/>
    <lineage>
        <taxon>Bacteria</taxon>
        <taxon>Candidatus Magasanikiibacteriota</taxon>
    </lineage>
</organism>
<accession>A0A1F6P9M2</accession>